<reference evidence="4" key="1">
    <citation type="submission" date="2016-10" db="EMBL/GenBank/DDBJ databases">
        <authorList>
            <person name="Varghese N."/>
            <person name="Submissions S."/>
        </authorList>
    </citation>
    <scope>NUCLEOTIDE SEQUENCE [LARGE SCALE GENOMIC DNA]</scope>
    <source>
        <strain evidence="4">ATCC 29999</strain>
    </source>
</reference>
<dbReference type="InterPro" id="IPR010982">
    <property type="entry name" value="Lambda_DNA-bd_dom_sf"/>
</dbReference>
<protein>
    <submittedName>
        <fullName evidence="3">Helix-turn-helix</fullName>
    </submittedName>
</protein>
<dbReference type="Proteomes" id="UP000183223">
    <property type="component" value="Unassembled WGS sequence"/>
</dbReference>
<feature type="region of interest" description="Disordered" evidence="1">
    <location>
        <begin position="79"/>
        <end position="103"/>
    </location>
</feature>
<dbReference type="RefSeq" id="WP_336431748.1">
    <property type="nucleotide sequence ID" value="NZ_CAWQXX010000025.1"/>
</dbReference>
<dbReference type="CDD" id="cd00093">
    <property type="entry name" value="HTH_XRE"/>
    <property type="match status" value="1"/>
</dbReference>
<sequence>MQTLSSSYAKKLKLIRKAEGLTQVAFAKELGVGLSTVKNYETGRREAGLSIIDKITNHPRFEKYTMWLMSNKTLEMAGQISPALSPDGPDDDTYNSRSGQKVG</sequence>
<dbReference type="InterPro" id="IPR001387">
    <property type="entry name" value="Cro/C1-type_HTH"/>
</dbReference>
<feature type="domain" description="HTH cro/C1-type" evidence="2">
    <location>
        <begin position="12"/>
        <end position="55"/>
    </location>
</feature>
<name>A0A1G5QHW8_PHOLU</name>
<dbReference type="AlphaFoldDB" id="A0A1G5QHW8"/>
<evidence type="ECO:0000259" key="2">
    <source>
        <dbReference type="PROSITE" id="PS50943"/>
    </source>
</evidence>
<evidence type="ECO:0000313" key="3">
    <source>
        <dbReference type="EMBL" id="SCZ61218.1"/>
    </source>
</evidence>
<organism evidence="3 4">
    <name type="scientific">Photorhabdus luminescens</name>
    <name type="common">Xenorhabdus luminescens</name>
    <dbReference type="NCBI Taxonomy" id="29488"/>
    <lineage>
        <taxon>Bacteria</taxon>
        <taxon>Pseudomonadati</taxon>
        <taxon>Pseudomonadota</taxon>
        <taxon>Gammaproteobacteria</taxon>
        <taxon>Enterobacterales</taxon>
        <taxon>Morganellaceae</taxon>
        <taxon>Photorhabdus</taxon>
    </lineage>
</organism>
<dbReference type="EMBL" id="FMWJ01000006">
    <property type="protein sequence ID" value="SCZ61218.1"/>
    <property type="molecule type" value="Genomic_DNA"/>
</dbReference>
<dbReference type="GeneID" id="45658477"/>
<dbReference type="PROSITE" id="PS50943">
    <property type="entry name" value="HTH_CROC1"/>
    <property type="match status" value="1"/>
</dbReference>
<dbReference type="Pfam" id="PF01381">
    <property type="entry name" value="HTH_3"/>
    <property type="match status" value="1"/>
</dbReference>
<accession>A0A1G5QHW8</accession>
<proteinExistence type="predicted"/>
<dbReference type="SUPFAM" id="SSF47413">
    <property type="entry name" value="lambda repressor-like DNA-binding domains"/>
    <property type="match status" value="1"/>
</dbReference>
<dbReference type="SMART" id="SM00530">
    <property type="entry name" value="HTH_XRE"/>
    <property type="match status" value="1"/>
</dbReference>
<dbReference type="Gene3D" id="1.10.260.40">
    <property type="entry name" value="lambda repressor-like DNA-binding domains"/>
    <property type="match status" value="1"/>
</dbReference>
<dbReference type="GO" id="GO:0003677">
    <property type="term" value="F:DNA binding"/>
    <property type="evidence" value="ECO:0007669"/>
    <property type="project" value="InterPro"/>
</dbReference>
<keyword evidence="4" id="KW-1185">Reference proteome</keyword>
<evidence type="ECO:0000256" key="1">
    <source>
        <dbReference type="SAM" id="MobiDB-lite"/>
    </source>
</evidence>
<gene>
    <name evidence="3" type="ORF">SAMN02982990_01678</name>
</gene>
<evidence type="ECO:0000313" key="4">
    <source>
        <dbReference type="Proteomes" id="UP000183223"/>
    </source>
</evidence>